<protein>
    <submittedName>
        <fullName evidence="1">Uncharacterized protein</fullName>
    </submittedName>
</protein>
<reference evidence="1" key="1">
    <citation type="submission" date="2014-05" db="EMBL/GenBank/DDBJ databases">
        <authorList>
            <person name="Chronopoulou M."/>
        </authorList>
    </citation>
    <scope>NUCLEOTIDE SEQUENCE</scope>
    <source>
        <tissue evidence="1">Whole organism</tissue>
    </source>
</reference>
<dbReference type="AlphaFoldDB" id="A0A0K2U601"/>
<sequence>RFVYFRKKIEEPDSLSCICRCACAKHDSHNLPITPENPIPIILS</sequence>
<feature type="non-terminal residue" evidence="1">
    <location>
        <position position="1"/>
    </location>
</feature>
<accession>A0A0K2U601</accession>
<dbReference type="EMBL" id="HACA01016348">
    <property type="protein sequence ID" value="CDW33709.1"/>
    <property type="molecule type" value="Transcribed_RNA"/>
</dbReference>
<evidence type="ECO:0000313" key="1">
    <source>
        <dbReference type="EMBL" id="CDW33709.1"/>
    </source>
</evidence>
<name>A0A0K2U601_LEPSM</name>
<proteinExistence type="predicted"/>
<organism evidence="1">
    <name type="scientific">Lepeophtheirus salmonis</name>
    <name type="common">Salmon louse</name>
    <name type="synonym">Caligus salmonis</name>
    <dbReference type="NCBI Taxonomy" id="72036"/>
    <lineage>
        <taxon>Eukaryota</taxon>
        <taxon>Metazoa</taxon>
        <taxon>Ecdysozoa</taxon>
        <taxon>Arthropoda</taxon>
        <taxon>Crustacea</taxon>
        <taxon>Multicrustacea</taxon>
        <taxon>Hexanauplia</taxon>
        <taxon>Copepoda</taxon>
        <taxon>Siphonostomatoida</taxon>
        <taxon>Caligidae</taxon>
        <taxon>Lepeophtheirus</taxon>
    </lineage>
</organism>